<name>A0AAU9E8R4_9BACT</name>
<keyword evidence="2" id="KW-0479">Metal-binding</keyword>
<feature type="domain" description="J" evidence="4">
    <location>
        <begin position="4"/>
        <end position="69"/>
    </location>
</feature>
<dbReference type="PROSITE" id="PS50076">
    <property type="entry name" value="DNAJ_2"/>
    <property type="match status" value="1"/>
</dbReference>
<protein>
    <submittedName>
        <fullName evidence="5">Integrase</fullName>
    </submittedName>
</protein>
<keyword evidence="1" id="KW-0677">Repeat</keyword>
<dbReference type="Gene3D" id="1.10.287.110">
    <property type="entry name" value="DnaJ domain"/>
    <property type="match status" value="1"/>
</dbReference>
<dbReference type="GO" id="GO:0051082">
    <property type="term" value="F:unfolded protein binding"/>
    <property type="evidence" value="ECO:0007669"/>
    <property type="project" value="InterPro"/>
</dbReference>
<dbReference type="Gene3D" id="2.60.260.20">
    <property type="entry name" value="Urease metallochaperone UreE, N-terminal domain"/>
    <property type="match status" value="2"/>
</dbReference>
<dbReference type="GO" id="GO:0005737">
    <property type="term" value="C:cytoplasm"/>
    <property type="evidence" value="ECO:0007669"/>
    <property type="project" value="TreeGrafter"/>
</dbReference>
<dbReference type="InterPro" id="IPR036869">
    <property type="entry name" value="J_dom_sf"/>
</dbReference>
<keyword evidence="3" id="KW-0143">Chaperone</keyword>
<dbReference type="SMART" id="SM00271">
    <property type="entry name" value="DnaJ"/>
    <property type="match status" value="1"/>
</dbReference>
<dbReference type="SUPFAM" id="SSF49493">
    <property type="entry name" value="HSP40/DnaJ peptide-binding domain"/>
    <property type="match status" value="2"/>
</dbReference>
<evidence type="ECO:0000256" key="3">
    <source>
        <dbReference type="ARBA" id="ARBA00023186"/>
    </source>
</evidence>
<dbReference type="PROSITE" id="PS00636">
    <property type="entry name" value="DNAJ_1"/>
    <property type="match status" value="1"/>
</dbReference>
<dbReference type="Pfam" id="PF01556">
    <property type="entry name" value="DnaJ_C"/>
    <property type="match status" value="1"/>
</dbReference>
<dbReference type="InterPro" id="IPR018253">
    <property type="entry name" value="DnaJ_domain_CS"/>
</dbReference>
<dbReference type="PRINTS" id="PR00625">
    <property type="entry name" value="JDOMAIN"/>
</dbReference>
<dbReference type="FunFam" id="2.60.260.20:FF:000013">
    <property type="entry name" value="DnaJ subfamily B member 11"/>
    <property type="match status" value="1"/>
</dbReference>
<dbReference type="FunFam" id="1.10.287.110:FF:000034">
    <property type="entry name" value="Chaperone protein DnaJ"/>
    <property type="match status" value="1"/>
</dbReference>
<dbReference type="KEGG" id="dmp:FAK_03710"/>
<dbReference type="PANTHER" id="PTHR43096:SF10">
    <property type="entry name" value="CHAPERONE PROTEIN DNAJ A6, CHLOROPLASTIC"/>
    <property type="match status" value="1"/>
</dbReference>
<dbReference type="CDD" id="cd06257">
    <property type="entry name" value="DnaJ"/>
    <property type="match status" value="1"/>
</dbReference>
<accession>A0AAU9E8R4</accession>
<gene>
    <name evidence="5" type="ORF">FAK_03710</name>
</gene>
<dbReference type="RefSeq" id="WP_338604876.1">
    <property type="nucleotide sequence ID" value="NZ_AP028679.1"/>
</dbReference>
<dbReference type="SUPFAM" id="SSF46565">
    <property type="entry name" value="Chaperone J-domain"/>
    <property type="match status" value="1"/>
</dbReference>
<evidence type="ECO:0000256" key="1">
    <source>
        <dbReference type="ARBA" id="ARBA00022737"/>
    </source>
</evidence>
<dbReference type="GO" id="GO:0008270">
    <property type="term" value="F:zinc ion binding"/>
    <property type="evidence" value="ECO:0007669"/>
    <property type="project" value="UniProtKB-KW"/>
</dbReference>
<keyword evidence="2" id="KW-0863">Zinc-finger</keyword>
<organism evidence="5 6">
    <name type="scientific">Desulfoferula mesophila</name>
    <dbReference type="NCBI Taxonomy" id="3058419"/>
    <lineage>
        <taxon>Bacteria</taxon>
        <taxon>Pseudomonadati</taxon>
        <taxon>Thermodesulfobacteriota</taxon>
        <taxon>Desulfarculia</taxon>
        <taxon>Desulfarculales</taxon>
        <taxon>Desulfarculaceae</taxon>
        <taxon>Desulfoferula</taxon>
    </lineage>
</organism>
<keyword evidence="6" id="KW-1185">Reference proteome</keyword>
<dbReference type="PANTHER" id="PTHR43096">
    <property type="entry name" value="DNAJ HOMOLOG 1, MITOCHONDRIAL-RELATED"/>
    <property type="match status" value="1"/>
</dbReference>
<evidence type="ECO:0000259" key="4">
    <source>
        <dbReference type="PROSITE" id="PS50076"/>
    </source>
</evidence>
<dbReference type="EMBL" id="AP028679">
    <property type="protein sequence ID" value="BEQ13305.1"/>
    <property type="molecule type" value="Genomic_DNA"/>
</dbReference>
<dbReference type="Proteomes" id="UP001366166">
    <property type="component" value="Chromosome"/>
</dbReference>
<reference evidence="6" key="1">
    <citation type="journal article" date="2023" name="Arch. Microbiol.">
        <title>Desulfoferula mesophilus gen. nov. sp. nov., a mesophilic sulfate-reducing bacterium isolated from a brackish lake sediment.</title>
        <authorList>
            <person name="Watanabe T."/>
            <person name="Yabe T."/>
            <person name="Tsuji J.M."/>
            <person name="Fukui M."/>
        </authorList>
    </citation>
    <scope>NUCLEOTIDE SEQUENCE [LARGE SCALE GENOMIC DNA]</scope>
    <source>
        <strain evidence="6">12FAK</strain>
    </source>
</reference>
<dbReference type="InterPro" id="IPR008971">
    <property type="entry name" value="HSP40/DnaJ_pept-bd"/>
</dbReference>
<dbReference type="InterPro" id="IPR002939">
    <property type="entry name" value="DnaJ_C"/>
</dbReference>
<dbReference type="GO" id="GO:0042026">
    <property type="term" value="P:protein refolding"/>
    <property type="evidence" value="ECO:0007669"/>
    <property type="project" value="TreeGrafter"/>
</dbReference>
<evidence type="ECO:0000313" key="6">
    <source>
        <dbReference type="Proteomes" id="UP001366166"/>
    </source>
</evidence>
<keyword evidence="2" id="KW-0862">Zinc</keyword>
<dbReference type="CDD" id="cd10747">
    <property type="entry name" value="DnaJ_C"/>
    <property type="match status" value="1"/>
</dbReference>
<dbReference type="InterPro" id="IPR001623">
    <property type="entry name" value="DnaJ_domain"/>
</dbReference>
<evidence type="ECO:0000256" key="2">
    <source>
        <dbReference type="ARBA" id="ARBA00022771"/>
    </source>
</evidence>
<dbReference type="AlphaFoldDB" id="A0AAU9E8R4"/>
<dbReference type="Pfam" id="PF00226">
    <property type="entry name" value="DnaJ"/>
    <property type="match status" value="1"/>
</dbReference>
<proteinExistence type="predicted"/>
<evidence type="ECO:0000313" key="5">
    <source>
        <dbReference type="EMBL" id="BEQ13305.1"/>
    </source>
</evidence>
<sequence>MAKDYYKVLGVDKSASAEEIKKAYRKLALKYHPDRNKGDKEAEDKFKEINEAYAVLSDPKKKKEFDTYGSSGFKQRYSQEDIFQGSDINDILRGMGLGGDAFSQFFGGGGRGGFRTYTTGGPHQGFGGFQQPFGGMGGAPAKGADLVYELPVTLEEVFSGGDKMVSYRLGQRTERVTVKVPPGIESGKKLRLGGKGEPSPMGAPAGDLLIKINVLDHPQFKREGADLETTVTVPFSQAALGTSVEVATIEGKNLTVKLPKGTQPGARLRLKGQGLPKFKGSGRGDLFVRVALEVPKRLSKEQKELLEKLAEEGL</sequence>